<keyword evidence="2" id="KW-1185">Reference proteome</keyword>
<evidence type="ECO:0000313" key="1">
    <source>
        <dbReference type="EMBL" id="RAI77182.1"/>
    </source>
</evidence>
<accession>A0A327NPM0</accession>
<organism evidence="1 2">
    <name type="scientific">Spirosoma telluris</name>
    <dbReference type="NCBI Taxonomy" id="2183553"/>
    <lineage>
        <taxon>Bacteria</taxon>
        <taxon>Pseudomonadati</taxon>
        <taxon>Bacteroidota</taxon>
        <taxon>Cytophagia</taxon>
        <taxon>Cytophagales</taxon>
        <taxon>Cytophagaceae</taxon>
        <taxon>Spirosoma</taxon>
    </lineage>
</organism>
<reference evidence="1 2" key="1">
    <citation type="submission" date="2018-06" db="EMBL/GenBank/DDBJ databases">
        <title>Spirosoma sp. HMF3257 Genome sequencing and assembly.</title>
        <authorList>
            <person name="Kang H."/>
            <person name="Cha I."/>
            <person name="Kim H."/>
            <person name="Kang J."/>
            <person name="Joh K."/>
        </authorList>
    </citation>
    <scope>NUCLEOTIDE SEQUENCE [LARGE SCALE GENOMIC DNA]</scope>
    <source>
        <strain evidence="1 2">HMF3257</strain>
    </source>
</reference>
<dbReference type="OrthoDB" id="935959at2"/>
<protein>
    <submittedName>
        <fullName evidence="1">AraC family transcriptional regulator</fullName>
    </submittedName>
</protein>
<sequence length="269" mass="31186">MAEIFDNIRKLYRFARPCPELADYIEFFSESSAEETYQYAGNNRFTVRMFPSWTPTCYINLGQPYQLVVGSAQYQIQQHTDVLILRNNIVERHNLPTDHIFTIKFFPGGLEAILGINQAQFSDQVVKLEVILPATLLHRIKQLTEFEERVELLQHFFLSQYKKKSPNSYYVSVVQKAIDIYGAGNMELTSGQLAGELFITNKTIYRYFTRVIGTTPKQYFATVRARAALAAYVANKNLFSPYEHGYYDMSHFYKDVIRFTGRKLIENAS</sequence>
<name>A0A327NPM0_9BACT</name>
<dbReference type="Gene3D" id="1.10.10.60">
    <property type="entry name" value="Homeodomain-like"/>
    <property type="match status" value="1"/>
</dbReference>
<evidence type="ECO:0000313" key="2">
    <source>
        <dbReference type="Proteomes" id="UP000249016"/>
    </source>
</evidence>
<dbReference type="AlphaFoldDB" id="A0A327NPM0"/>
<dbReference type="Proteomes" id="UP000249016">
    <property type="component" value="Unassembled WGS sequence"/>
</dbReference>
<dbReference type="EMBL" id="QLII01000001">
    <property type="protein sequence ID" value="RAI77182.1"/>
    <property type="molecule type" value="Genomic_DNA"/>
</dbReference>
<proteinExistence type="predicted"/>
<gene>
    <name evidence="1" type="ORF">HMF3257_28730</name>
</gene>
<comment type="caution">
    <text evidence="1">The sequence shown here is derived from an EMBL/GenBank/DDBJ whole genome shotgun (WGS) entry which is preliminary data.</text>
</comment>